<evidence type="ECO:0000313" key="2">
    <source>
        <dbReference type="EMBL" id="RHC41238.1"/>
    </source>
</evidence>
<accession>A0A413DGU1</accession>
<name>A0A413DGU1_9FIRM</name>
<evidence type="ECO:0000313" key="3">
    <source>
        <dbReference type="Proteomes" id="UP000283683"/>
    </source>
</evidence>
<reference evidence="3 4" key="1">
    <citation type="submission" date="2018-08" db="EMBL/GenBank/DDBJ databases">
        <title>A genome reference for cultivated species of the human gut microbiota.</title>
        <authorList>
            <person name="Zou Y."/>
            <person name="Xue W."/>
            <person name="Luo G."/>
        </authorList>
    </citation>
    <scope>NUCLEOTIDE SEQUENCE [LARGE SCALE GENOMIC DNA]</scope>
    <source>
        <strain evidence="1 3">AF06-19</strain>
        <strain evidence="2 4">AM36-3AA</strain>
    </source>
</reference>
<protein>
    <submittedName>
        <fullName evidence="1">Uncharacterized protein</fullName>
    </submittedName>
</protein>
<proteinExistence type="predicted"/>
<evidence type="ECO:0000313" key="4">
    <source>
        <dbReference type="Proteomes" id="UP000286104"/>
    </source>
</evidence>
<comment type="caution">
    <text evidence="1">The sequence shown here is derived from an EMBL/GenBank/DDBJ whole genome shotgun (WGS) entry which is preliminary data.</text>
</comment>
<dbReference type="AlphaFoldDB" id="A0A413DGU1"/>
<sequence length="98" mass="11170">MSKTKSIVTDYAGICFFCGKPAECEHHLLFGNGIRELAEQDGLKVPACNKCHNMGKQIERIHENIMAEKLSKMLGQAIYESKIGTREEFRKRYGKSYL</sequence>
<dbReference type="Proteomes" id="UP000286104">
    <property type="component" value="Unassembled WGS sequence"/>
</dbReference>
<organism evidence="1 3">
    <name type="scientific">Agathobacter rectalis</name>
    <dbReference type="NCBI Taxonomy" id="39491"/>
    <lineage>
        <taxon>Bacteria</taxon>
        <taxon>Bacillati</taxon>
        <taxon>Bacillota</taxon>
        <taxon>Clostridia</taxon>
        <taxon>Lachnospirales</taxon>
        <taxon>Lachnospiraceae</taxon>
        <taxon>Agathobacter</taxon>
    </lineage>
</organism>
<dbReference type="RefSeq" id="WP_118327281.1">
    <property type="nucleotide sequence ID" value="NZ_JBBNFZ010000169.1"/>
</dbReference>
<gene>
    <name evidence="2" type="ORF">DW848_02005</name>
    <name evidence="1" type="ORF">DWV45_14555</name>
</gene>
<dbReference type="EMBL" id="QSAZ01000019">
    <property type="protein sequence ID" value="RGW85144.1"/>
    <property type="molecule type" value="Genomic_DNA"/>
</dbReference>
<dbReference type="Proteomes" id="UP000283683">
    <property type="component" value="Unassembled WGS sequence"/>
</dbReference>
<dbReference type="EMBL" id="QSHU01000002">
    <property type="protein sequence ID" value="RHC41238.1"/>
    <property type="molecule type" value="Genomic_DNA"/>
</dbReference>
<evidence type="ECO:0000313" key="1">
    <source>
        <dbReference type="EMBL" id="RGW85144.1"/>
    </source>
</evidence>